<dbReference type="InterPro" id="IPR032508">
    <property type="entry name" value="FecR_C"/>
</dbReference>
<protein>
    <submittedName>
        <fullName evidence="4">DUF4974 domain-containing protein</fullName>
    </submittedName>
</protein>
<feature type="domain" description="Protein FecR C-terminal" evidence="3">
    <location>
        <begin position="262"/>
        <end position="325"/>
    </location>
</feature>
<dbReference type="OrthoDB" id="1452822at2"/>
<dbReference type="PIRSF" id="PIRSF018266">
    <property type="entry name" value="FecR"/>
    <property type="match status" value="1"/>
</dbReference>
<keyword evidence="1" id="KW-0812">Transmembrane</keyword>
<dbReference type="AlphaFoldDB" id="A0A3B7N7C6"/>
<dbReference type="Pfam" id="PF04773">
    <property type="entry name" value="FecR"/>
    <property type="match status" value="1"/>
</dbReference>
<dbReference type="KEGG" id="pseg:D3H65_29430"/>
<dbReference type="GO" id="GO:0016989">
    <property type="term" value="F:sigma factor antagonist activity"/>
    <property type="evidence" value="ECO:0007669"/>
    <property type="project" value="TreeGrafter"/>
</dbReference>
<keyword evidence="1" id="KW-0472">Membrane</keyword>
<evidence type="ECO:0000313" key="5">
    <source>
        <dbReference type="Proteomes" id="UP000263900"/>
    </source>
</evidence>
<evidence type="ECO:0000313" key="4">
    <source>
        <dbReference type="EMBL" id="AXY77861.1"/>
    </source>
</evidence>
<dbReference type="PANTHER" id="PTHR30273:SF2">
    <property type="entry name" value="PROTEIN FECR"/>
    <property type="match status" value="1"/>
</dbReference>
<dbReference type="Pfam" id="PF16344">
    <property type="entry name" value="FecR_C"/>
    <property type="match status" value="1"/>
</dbReference>
<dbReference type="RefSeq" id="WP_119053734.1">
    <property type="nucleotide sequence ID" value="NZ_CP032157.1"/>
</dbReference>
<gene>
    <name evidence="4" type="ORF">D3H65_29430</name>
</gene>
<feature type="domain" description="FecR protein" evidence="2">
    <location>
        <begin position="137"/>
        <end position="219"/>
    </location>
</feature>
<dbReference type="InterPro" id="IPR012373">
    <property type="entry name" value="Ferrdict_sens_TM"/>
</dbReference>
<dbReference type="Gene3D" id="3.55.50.30">
    <property type="match status" value="1"/>
</dbReference>
<reference evidence="4 5" key="1">
    <citation type="submission" date="2018-09" db="EMBL/GenBank/DDBJ databases">
        <title>Genome sequencing of strain 6GH32-13.</title>
        <authorList>
            <person name="Weon H.-Y."/>
            <person name="Heo J."/>
            <person name="Kwon S.-W."/>
        </authorList>
    </citation>
    <scope>NUCLEOTIDE SEQUENCE [LARGE SCALE GENOMIC DNA]</scope>
    <source>
        <strain evidence="4 5">5GH32-13</strain>
    </source>
</reference>
<dbReference type="PANTHER" id="PTHR30273">
    <property type="entry name" value="PERIPLASMIC SIGNAL SENSOR AND SIGMA FACTOR ACTIVATOR FECR-RELATED"/>
    <property type="match status" value="1"/>
</dbReference>
<keyword evidence="1" id="KW-1133">Transmembrane helix</keyword>
<dbReference type="InterPro" id="IPR006860">
    <property type="entry name" value="FecR"/>
</dbReference>
<evidence type="ECO:0000259" key="3">
    <source>
        <dbReference type="Pfam" id="PF16344"/>
    </source>
</evidence>
<sequence>MKEHVHDINDDLLVKYLLQETTPGESRQVEAWIAAGAANQQYFEHFKLIWDKSRVLAAQSTVDEEGAWHRFQQRVNNGRAMGSQGVVRSFNRRLYPWRVAAAVIITGALIAMIYFFSGRGGTDTPVTLATVNASQVDTLPDGSVITLNRHSSLSYAGAYNEKNRTVELKGEAFFSVAPNKKKPFIIHVNGITVTVTGTSFNIKTTGTKTEVIVETGTVQVSNSKQTVALTPKEKITVSHPDSTLAKEEVTDQLYKYYRDKTFVCDHTPLWKLVQVLNEAYDVNIVIESKEKKQLQWTTTLHNEPLDHILDLISKTFDMTVTPKDSLIILK</sequence>
<organism evidence="4 5">
    <name type="scientific">Paraflavitalea soli</name>
    <dbReference type="NCBI Taxonomy" id="2315862"/>
    <lineage>
        <taxon>Bacteria</taxon>
        <taxon>Pseudomonadati</taxon>
        <taxon>Bacteroidota</taxon>
        <taxon>Chitinophagia</taxon>
        <taxon>Chitinophagales</taxon>
        <taxon>Chitinophagaceae</taxon>
        <taxon>Paraflavitalea</taxon>
    </lineage>
</organism>
<feature type="transmembrane region" description="Helical" evidence="1">
    <location>
        <begin position="97"/>
        <end position="116"/>
    </location>
</feature>
<dbReference type="EMBL" id="CP032157">
    <property type="protein sequence ID" value="AXY77861.1"/>
    <property type="molecule type" value="Genomic_DNA"/>
</dbReference>
<dbReference type="Gene3D" id="2.60.120.1440">
    <property type="match status" value="1"/>
</dbReference>
<evidence type="ECO:0000256" key="1">
    <source>
        <dbReference type="SAM" id="Phobius"/>
    </source>
</evidence>
<evidence type="ECO:0000259" key="2">
    <source>
        <dbReference type="Pfam" id="PF04773"/>
    </source>
</evidence>
<proteinExistence type="predicted"/>
<accession>A0A3B7N7C6</accession>
<name>A0A3B7N7C6_9BACT</name>
<dbReference type="Proteomes" id="UP000263900">
    <property type="component" value="Chromosome"/>
</dbReference>
<keyword evidence="5" id="KW-1185">Reference proteome</keyword>